<keyword evidence="3" id="KW-1185">Reference proteome</keyword>
<dbReference type="Proteomes" id="UP000319143">
    <property type="component" value="Unassembled WGS sequence"/>
</dbReference>
<gene>
    <name evidence="2" type="ORF">Poly41_18330</name>
</gene>
<evidence type="ECO:0000313" key="2">
    <source>
        <dbReference type="EMBL" id="TWU40998.1"/>
    </source>
</evidence>
<name>A0A5C6DWF6_9BACT</name>
<reference evidence="2 3" key="1">
    <citation type="submission" date="2019-02" db="EMBL/GenBank/DDBJ databases">
        <title>Deep-cultivation of Planctomycetes and their phenomic and genomic characterization uncovers novel biology.</title>
        <authorList>
            <person name="Wiegand S."/>
            <person name="Jogler M."/>
            <person name="Boedeker C."/>
            <person name="Pinto D."/>
            <person name="Vollmers J."/>
            <person name="Rivas-Marin E."/>
            <person name="Kohn T."/>
            <person name="Peeters S.H."/>
            <person name="Heuer A."/>
            <person name="Rast P."/>
            <person name="Oberbeckmann S."/>
            <person name="Bunk B."/>
            <person name="Jeske O."/>
            <person name="Meyerdierks A."/>
            <person name="Storesund J.E."/>
            <person name="Kallscheuer N."/>
            <person name="Luecker S."/>
            <person name="Lage O.M."/>
            <person name="Pohl T."/>
            <person name="Merkel B.J."/>
            <person name="Hornburger P."/>
            <person name="Mueller R.-W."/>
            <person name="Bruemmer F."/>
            <person name="Labrenz M."/>
            <person name="Spormann A.M."/>
            <person name="Op Den Camp H."/>
            <person name="Overmann J."/>
            <person name="Amann R."/>
            <person name="Jetten M.S.M."/>
            <person name="Mascher T."/>
            <person name="Medema M.H."/>
            <person name="Devos D.P."/>
            <person name="Kaster A.-K."/>
            <person name="Ovreas L."/>
            <person name="Rohde M."/>
            <person name="Galperin M.Y."/>
            <person name="Jogler C."/>
        </authorList>
    </citation>
    <scope>NUCLEOTIDE SEQUENCE [LARGE SCALE GENOMIC DNA]</scope>
    <source>
        <strain evidence="2 3">Poly41</strain>
    </source>
</reference>
<feature type="region of interest" description="Disordered" evidence="1">
    <location>
        <begin position="32"/>
        <end position="86"/>
    </location>
</feature>
<evidence type="ECO:0000313" key="3">
    <source>
        <dbReference type="Proteomes" id="UP000319143"/>
    </source>
</evidence>
<proteinExistence type="predicted"/>
<accession>A0A5C6DWF6</accession>
<dbReference type="AlphaFoldDB" id="A0A5C6DWF6"/>
<dbReference type="EMBL" id="SJPV01000002">
    <property type="protein sequence ID" value="TWU40998.1"/>
    <property type="molecule type" value="Genomic_DNA"/>
</dbReference>
<sequence>MANQSSASLSDAKQIRLSSFSIMADRRIRLRRRRRDREAPRAMDGAGLRNDIALFPEKKTDRERDTKESPPMGESAQHERAKTAHY</sequence>
<protein>
    <submittedName>
        <fullName evidence="2">Uncharacterized protein</fullName>
    </submittedName>
</protein>
<feature type="compositionally biased region" description="Basic and acidic residues" evidence="1">
    <location>
        <begin position="56"/>
        <end position="68"/>
    </location>
</feature>
<feature type="compositionally biased region" description="Basic and acidic residues" evidence="1">
    <location>
        <begin position="76"/>
        <end position="86"/>
    </location>
</feature>
<organism evidence="2 3">
    <name type="scientific">Novipirellula artificiosorum</name>
    <dbReference type="NCBI Taxonomy" id="2528016"/>
    <lineage>
        <taxon>Bacteria</taxon>
        <taxon>Pseudomonadati</taxon>
        <taxon>Planctomycetota</taxon>
        <taxon>Planctomycetia</taxon>
        <taxon>Pirellulales</taxon>
        <taxon>Pirellulaceae</taxon>
        <taxon>Novipirellula</taxon>
    </lineage>
</organism>
<comment type="caution">
    <text evidence="2">The sequence shown here is derived from an EMBL/GenBank/DDBJ whole genome shotgun (WGS) entry which is preliminary data.</text>
</comment>
<evidence type="ECO:0000256" key="1">
    <source>
        <dbReference type="SAM" id="MobiDB-lite"/>
    </source>
</evidence>
<dbReference type="RefSeq" id="WP_146525502.1">
    <property type="nucleotide sequence ID" value="NZ_SJPV01000002.1"/>
</dbReference>